<dbReference type="PANTHER" id="PTHR46652">
    <property type="entry name" value="LEUCINE-RICH REPEAT AND IQ DOMAIN-CONTAINING PROTEIN 1-RELATED"/>
    <property type="match status" value="1"/>
</dbReference>
<evidence type="ECO:0000313" key="5">
    <source>
        <dbReference type="Proteomes" id="UP000184608"/>
    </source>
</evidence>
<evidence type="ECO:0000313" key="4">
    <source>
        <dbReference type="EMBL" id="SHI24236.1"/>
    </source>
</evidence>
<proteinExistence type="predicted"/>
<dbReference type="STRING" id="1216006.VA7868_02813"/>
<dbReference type="PROSITE" id="PS51450">
    <property type="entry name" value="LRR"/>
    <property type="match status" value="1"/>
</dbReference>
<dbReference type="EMBL" id="FQXZ01000030">
    <property type="protein sequence ID" value="SHI24236.1"/>
    <property type="molecule type" value="Genomic_DNA"/>
</dbReference>
<dbReference type="InterPro" id="IPR000157">
    <property type="entry name" value="TIR_dom"/>
</dbReference>
<feature type="domain" description="TIR" evidence="3">
    <location>
        <begin position="786"/>
        <end position="950"/>
    </location>
</feature>
<dbReference type="Gene3D" id="3.80.10.10">
    <property type="entry name" value="Ribonuclease Inhibitor"/>
    <property type="match status" value="1"/>
</dbReference>
<dbReference type="Proteomes" id="UP000184608">
    <property type="component" value="Unassembled WGS sequence"/>
</dbReference>
<dbReference type="SUPFAM" id="SSF52200">
    <property type="entry name" value="Toll/Interleukin receptor TIR domain"/>
    <property type="match status" value="1"/>
</dbReference>
<dbReference type="Pfam" id="PF12799">
    <property type="entry name" value="LRR_4"/>
    <property type="match status" value="2"/>
</dbReference>
<keyword evidence="1" id="KW-0433">Leucine-rich repeat</keyword>
<organism evidence="4 5">
    <name type="scientific">Vibrio aerogenes CECT 7868</name>
    <dbReference type="NCBI Taxonomy" id="1216006"/>
    <lineage>
        <taxon>Bacteria</taxon>
        <taxon>Pseudomonadati</taxon>
        <taxon>Pseudomonadota</taxon>
        <taxon>Gammaproteobacteria</taxon>
        <taxon>Vibrionales</taxon>
        <taxon>Vibrionaceae</taxon>
        <taxon>Vibrio</taxon>
    </lineage>
</organism>
<keyword evidence="5" id="KW-1185">Reference proteome</keyword>
<dbReference type="SMART" id="SM00255">
    <property type="entry name" value="TIR"/>
    <property type="match status" value="1"/>
</dbReference>
<keyword evidence="2" id="KW-0677">Repeat</keyword>
<dbReference type="SUPFAM" id="SSF52058">
    <property type="entry name" value="L domain-like"/>
    <property type="match status" value="1"/>
</dbReference>
<dbReference type="PROSITE" id="PS50104">
    <property type="entry name" value="TIR"/>
    <property type="match status" value="1"/>
</dbReference>
<sequence length="954" mass="109501">MKGIEKLTQLQQLDLTGCENLTSLQGIENLSQLQQLDLSRCDNLTSLKGIENLSQLQQLSLRFSKNLTSLKGIEKLTQLKQLDLTGCNNLTSLQGLEKLPQLQQLDLSRCDNLTSLQGIENLTQLKRLDVDDGQIKDLEPLRPIIHQLDELYLHGNPLEEIYGIQLALFENNLDTIKNLLARLDDEHITLKLPAKVLFLGNHAAGKSSLVHYLTHHELPNESDSTHILNIQPYQLPDAEPEKNKAKVQLPSALFYDFGGQDYYHGIYRVFVSRLAVTCLLWHRGCNCNELAEDSNQLTTRHFCLDYWLGYWQYNQPKPTFTEEEQPTPAPLLLVQTHADECTAPEHQQETPALNQHFVGLNPQKNSTLNQHSLRYFRAQLDTLVKAHTKTVPGPKWYQGFLGKVLEQHSKTNHRQHLPVEVKSWIKYYHPDIKSLDNLKAEFSQLHLQGLVLYYPNIDPETVWLNPIGFARYVHEKVLNKNAIKHHQGRVPVNTFKDFHPNILKVLEAEKVLFLHRHNPDGEEYIVPNYLPLAGAQNADYQLLTLGLADSLAFSLWFRRYLPLGLINQLICHFGDLPDMKKFWRNQLLFTLGHGSTDRVASKVLIQLIFGEQLKVQVYLSQPNPATRLEHLQYIYYVMLGLYHDAPVTGLKTFIQGFNAFKALPPERQQPDTGELMIQSLKRYAKRFEFFEESEEDLGALLGSEEKTLAASFEQQIHTLQKVYLTPPKDLYLSLDGEAYISATALTNAEHHQPRLPVVRIEPAAQHQPEHTAITPFAPFTHRRLSQVKKVFISYSHEDIQHRQTLQTYLINLERDGLIEIWQDGLINPGDDWHKTITDALAEADIVIMLVSQSFIASSYVHGVEMPMALTRKAEGQADIFPVLISQCDFQHWNVIPEEARNNQTAATPTPMGRFQFFPMDDENQRLKPINRWEYPEDAWTQLANKLRKMTQPKS</sequence>
<dbReference type="SUPFAM" id="SSF52540">
    <property type="entry name" value="P-loop containing nucleoside triphosphate hydrolases"/>
    <property type="match status" value="1"/>
</dbReference>
<dbReference type="Pfam" id="PF13676">
    <property type="entry name" value="TIR_2"/>
    <property type="match status" value="1"/>
</dbReference>
<dbReference type="InterPro" id="IPR001611">
    <property type="entry name" value="Leu-rich_rpt"/>
</dbReference>
<dbReference type="SMART" id="SM00367">
    <property type="entry name" value="LRR_CC"/>
    <property type="match status" value="3"/>
</dbReference>
<dbReference type="Pfam" id="PF08477">
    <property type="entry name" value="Roc"/>
    <property type="match status" value="1"/>
</dbReference>
<accession>A0A1M5ZJ28</accession>
<dbReference type="InterPro" id="IPR027417">
    <property type="entry name" value="P-loop_NTPase"/>
</dbReference>
<dbReference type="PANTHER" id="PTHR46652:SF3">
    <property type="entry name" value="LEUCINE-RICH REPEAT-CONTAINING PROTEIN 9"/>
    <property type="match status" value="1"/>
</dbReference>
<dbReference type="Gene3D" id="3.40.50.300">
    <property type="entry name" value="P-loop containing nucleotide triphosphate hydrolases"/>
    <property type="match status" value="1"/>
</dbReference>
<evidence type="ECO:0000259" key="3">
    <source>
        <dbReference type="PROSITE" id="PS50104"/>
    </source>
</evidence>
<name>A0A1M5ZJ28_9VIBR</name>
<dbReference type="InterPro" id="IPR035897">
    <property type="entry name" value="Toll_tir_struct_dom_sf"/>
</dbReference>
<evidence type="ECO:0000256" key="1">
    <source>
        <dbReference type="ARBA" id="ARBA00022614"/>
    </source>
</evidence>
<dbReference type="InterPro" id="IPR006553">
    <property type="entry name" value="Leu-rich_rpt_Cys-con_subtyp"/>
</dbReference>
<protein>
    <submittedName>
        <fullName evidence="4">Internalin-A</fullName>
    </submittedName>
</protein>
<gene>
    <name evidence="4" type="primary">inlA</name>
    <name evidence="4" type="ORF">VA7868_02813</name>
</gene>
<dbReference type="AlphaFoldDB" id="A0A1M5ZJ28"/>
<evidence type="ECO:0000256" key="2">
    <source>
        <dbReference type="ARBA" id="ARBA00022737"/>
    </source>
</evidence>
<dbReference type="InterPro" id="IPR050836">
    <property type="entry name" value="SDS22/Internalin_LRR"/>
</dbReference>
<dbReference type="Gene3D" id="3.40.50.10140">
    <property type="entry name" value="Toll/interleukin-1 receptor homology (TIR) domain"/>
    <property type="match status" value="1"/>
</dbReference>
<dbReference type="InterPro" id="IPR032675">
    <property type="entry name" value="LRR_dom_sf"/>
</dbReference>
<dbReference type="InterPro" id="IPR025875">
    <property type="entry name" value="Leu-rich_rpt_4"/>
</dbReference>
<reference evidence="4 5" key="1">
    <citation type="submission" date="2016-11" db="EMBL/GenBank/DDBJ databases">
        <authorList>
            <person name="Jaros S."/>
            <person name="Januszkiewicz K."/>
            <person name="Wedrychowicz H."/>
        </authorList>
    </citation>
    <scope>NUCLEOTIDE SEQUENCE [LARGE SCALE GENOMIC DNA]</scope>
    <source>
        <strain evidence="4 5">CECT 7868</strain>
    </source>
</reference>
<dbReference type="GO" id="GO:0007165">
    <property type="term" value="P:signal transduction"/>
    <property type="evidence" value="ECO:0007669"/>
    <property type="project" value="InterPro"/>
</dbReference>